<evidence type="ECO:0000256" key="1">
    <source>
        <dbReference type="SAM" id="MobiDB-lite"/>
    </source>
</evidence>
<evidence type="ECO:0000313" key="2">
    <source>
        <dbReference type="EMBL" id="CAH3178827.1"/>
    </source>
</evidence>
<dbReference type="EMBL" id="CALNXI010001876">
    <property type="protein sequence ID" value="CAH3178827.1"/>
    <property type="molecule type" value="Genomic_DNA"/>
</dbReference>
<feature type="compositionally biased region" description="Basic and acidic residues" evidence="1">
    <location>
        <begin position="51"/>
        <end position="61"/>
    </location>
</feature>
<gene>
    <name evidence="2" type="ORF">PEVE_00011985</name>
</gene>
<reference evidence="2 3" key="1">
    <citation type="submission" date="2022-05" db="EMBL/GenBank/DDBJ databases">
        <authorList>
            <consortium name="Genoscope - CEA"/>
            <person name="William W."/>
        </authorList>
    </citation>
    <scope>NUCLEOTIDE SEQUENCE [LARGE SCALE GENOMIC DNA]</scope>
</reference>
<dbReference type="Proteomes" id="UP001159427">
    <property type="component" value="Unassembled WGS sequence"/>
</dbReference>
<accession>A0ABN8RIJ3</accession>
<proteinExistence type="predicted"/>
<protein>
    <submittedName>
        <fullName evidence="2">Uncharacterized protein</fullName>
    </submittedName>
</protein>
<comment type="caution">
    <text evidence="2">The sequence shown here is derived from an EMBL/GenBank/DDBJ whole genome shotgun (WGS) entry which is preliminary data.</text>
</comment>
<sequence length="192" mass="22283">MSGCKPSDVESEQGNKQDSEKNTVQQTEIVKNKVLDPDETPPELAVLSDGLGEKREVETRGKTKKRARIALPSSTFHQITPSKYLDLKHSGEITENWNLWEEKYNNYFAISPLDRETPEFQLAMFKHTIRDDALKVIKTFNYAERENSSDWRVVMGKMEKHCIGEINKIYERYCFNMRDKLPMESVDSFVAK</sequence>
<organism evidence="2 3">
    <name type="scientific">Porites evermanni</name>
    <dbReference type="NCBI Taxonomy" id="104178"/>
    <lineage>
        <taxon>Eukaryota</taxon>
        <taxon>Metazoa</taxon>
        <taxon>Cnidaria</taxon>
        <taxon>Anthozoa</taxon>
        <taxon>Hexacorallia</taxon>
        <taxon>Scleractinia</taxon>
        <taxon>Fungiina</taxon>
        <taxon>Poritidae</taxon>
        <taxon>Porites</taxon>
    </lineage>
</organism>
<name>A0ABN8RIJ3_9CNID</name>
<evidence type="ECO:0000313" key="3">
    <source>
        <dbReference type="Proteomes" id="UP001159427"/>
    </source>
</evidence>
<keyword evidence="3" id="KW-1185">Reference proteome</keyword>
<feature type="region of interest" description="Disordered" evidence="1">
    <location>
        <begin position="1"/>
        <end position="66"/>
    </location>
</feature>